<dbReference type="Pfam" id="PF06570">
    <property type="entry name" value="DUF1129"/>
    <property type="match status" value="1"/>
</dbReference>
<evidence type="ECO:0000313" key="3">
    <source>
        <dbReference type="Proteomes" id="UP000294802"/>
    </source>
</evidence>
<gene>
    <name evidence="2" type="ORF">ERX29_04010</name>
</gene>
<dbReference type="SUPFAM" id="SSF158560">
    <property type="entry name" value="BH3980-like"/>
    <property type="match status" value="1"/>
</dbReference>
<feature type="transmembrane region" description="Helical" evidence="1">
    <location>
        <begin position="99"/>
        <end position="118"/>
    </location>
</feature>
<comment type="caution">
    <text evidence="2">The sequence shown here is derived from an EMBL/GenBank/DDBJ whole genome shotgun (WGS) entry which is preliminary data.</text>
</comment>
<dbReference type="PANTHER" id="PTHR41307:SF1">
    <property type="entry name" value="MEMBRANE PROTEIN"/>
    <property type="match status" value="1"/>
</dbReference>
<feature type="transmembrane region" description="Helical" evidence="1">
    <location>
        <begin position="130"/>
        <end position="152"/>
    </location>
</feature>
<keyword evidence="3" id="KW-1185">Reference proteome</keyword>
<feature type="transmembrane region" description="Helical" evidence="1">
    <location>
        <begin position="200"/>
        <end position="222"/>
    </location>
</feature>
<dbReference type="OrthoDB" id="1655249at2"/>
<protein>
    <submittedName>
        <fullName evidence="2">DUF1129 family protein</fullName>
    </submittedName>
</protein>
<organism evidence="2 3">
    <name type="scientific">Macrococcus lamae</name>
    <dbReference type="NCBI Taxonomy" id="198484"/>
    <lineage>
        <taxon>Bacteria</taxon>
        <taxon>Bacillati</taxon>
        <taxon>Bacillota</taxon>
        <taxon>Bacilli</taxon>
        <taxon>Bacillales</taxon>
        <taxon>Staphylococcaceae</taxon>
        <taxon>Macrococcus</taxon>
    </lineage>
</organism>
<dbReference type="EMBL" id="SCWB01000005">
    <property type="protein sequence ID" value="TDM12238.1"/>
    <property type="molecule type" value="Genomic_DNA"/>
</dbReference>
<evidence type="ECO:0000256" key="1">
    <source>
        <dbReference type="SAM" id="Phobius"/>
    </source>
</evidence>
<keyword evidence="1" id="KW-0812">Transmembrane</keyword>
<dbReference type="PANTHER" id="PTHR41307">
    <property type="entry name" value="MEMBRANE PROTEIN-RELATED"/>
    <property type="match status" value="1"/>
</dbReference>
<name>A0A4R6BV75_9STAP</name>
<reference evidence="2 3" key="1">
    <citation type="submission" date="2019-01" db="EMBL/GenBank/DDBJ databases">
        <title>Draft genome sequences of the type strains of six Macrococcus species.</title>
        <authorList>
            <person name="Mazhar S."/>
            <person name="Altermann E."/>
            <person name="Hill C."/>
            <person name="Mcauliffe O."/>
        </authorList>
    </citation>
    <scope>NUCLEOTIDE SEQUENCE [LARGE SCALE GENOMIC DNA]</scope>
    <source>
        <strain evidence="2 3">CCM4815</strain>
    </source>
</reference>
<dbReference type="RefSeq" id="WP_133443408.1">
    <property type="nucleotide sequence ID" value="NZ_SCWB01000005.1"/>
</dbReference>
<dbReference type="Proteomes" id="UP000294802">
    <property type="component" value="Unassembled WGS sequence"/>
</dbReference>
<keyword evidence="1" id="KW-0472">Membrane</keyword>
<feature type="transmembrane region" description="Helical" evidence="1">
    <location>
        <begin position="173"/>
        <end position="194"/>
    </location>
</feature>
<dbReference type="AlphaFoldDB" id="A0A4R6BV75"/>
<dbReference type="InterPro" id="IPR009214">
    <property type="entry name" value="DUF1129"/>
</dbReference>
<sequence>MSYIDELIELNNIKRKQLTPENLKMYEKVLVYLRTEWKLSNRHTEEVLNDLLDHLLESQRNGVTTEEFFGDNPETFAKDLVEELPEENKRSLMSFVSSLFLISLGFLVFAYGFSNMIISFFHKPQVSENLIGFVTGYLIGFMLFLLFLNYLLKAIQKDEFQPEKNWFNKVMNFLFLWFICAIIFAAFILPMVLIKVGPSIFIPWYIAMPIGVIIILFGRYALNRYNEE</sequence>
<evidence type="ECO:0000313" key="2">
    <source>
        <dbReference type="EMBL" id="TDM12238.1"/>
    </source>
</evidence>
<keyword evidence="1" id="KW-1133">Transmembrane helix</keyword>
<accession>A0A4R6BV75</accession>
<proteinExistence type="predicted"/>
<dbReference type="Gene3D" id="1.10.1900.10">
    <property type="entry name" value="c-terminal domain of poly(a) binding protein"/>
    <property type="match status" value="1"/>
</dbReference>